<keyword evidence="3" id="KW-1185">Reference proteome</keyword>
<comment type="caution">
    <text evidence="2">The sequence shown here is derived from an EMBL/GenBank/DDBJ whole genome shotgun (WGS) entry which is preliminary data.</text>
</comment>
<protein>
    <submittedName>
        <fullName evidence="2">Uncharacterized protein</fullName>
    </submittedName>
</protein>
<accession>A0A4Y2EY45</accession>
<reference evidence="2 3" key="1">
    <citation type="journal article" date="2019" name="Sci. Rep.">
        <title>Orb-weaving spider Araneus ventricosus genome elucidates the spidroin gene catalogue.</title>
        <authorList>
            <person name="Kono N."/>
            <person name="Nakamura H."/>
            <person name="Ohtoshi R."/>
            <person name="Moran D.A.P."/>
            <person name="Shinohara A."/>
            <person name="Yoshida Y."/>
            <person name="Fujiwara M."/>
            <person name="Mori M."/>
            <person name="Tomita M."/>
            <person name="Arakawa K."/>
        </authorList>
    </citation>
    <scope>NUCLEOTIDE SEQUENCE [LARGE SCALE GENOMIC DNA]</scope>
</reference>
<feature type="region of interest" description="Disordered" evidence="1">
    <location>
        <begin position="72"/>
        <end position="101"/>
    </location>
</feature>
<sequence length="123" mass="13761">MASQLGHPSFKVHPIIQGASHHSRYIPSFKVHPFIQGTFLHSRYIPSFKVHPIIQGTLNYAELSTKDGPTASLKNAFHPSSSSKQSCNFWQTMDSPTDDGTRKEMYKNGSVSHFLVTSNFLNP</sequence>
<gene>
    <name evidence="2" type="ORF">AVEN_175257_1</name>
</gene>
<dbReference type="Proteomes" id="UP000499080">
    <property type="component" value="Unassembled WGS sequence"/>
</dbReference>
<evidence type="ECO:0000256" key="1">
    <source>
        <dbReference type="SAM" id="MobiDB-lite"/>
    </source>
</evidence>
<evidence type="ECO:0000313" key="2">
    <source>
        <dbReference type="EMBL" id="GBM34170.1"/>
    </source>
</evidence>
<dbReference type="AlphaFoldDB" id="A0A4Y2EY45"/>
<organism evidence="2 3">
    <name type="scientific">Araneus ventricosus</name>
    <name type="common">Orbweaver spider</name>
    <name type="synonym">Epeira ventricosa</name>
    <dbReference type="NCBI Taxonomy" id="182803"/>
    <lineage>
        <taxon>Eukaryota</taxon>
        <taxon>Metazoa</taxon>
        <taxon>Ecdysozoa</taxon>
        <taxon>Arthropoda</taxon>
        <taxon>Chelicerata</taxon>
        <taxon>Arachnida</taxon>
        <taxon>Araneae</taxon>
        <taxon>Araneomorphae</taxon>
        <taxon>Entelegynae</taxon>
        <taxon>Araneoidea</taxon>
        <taxon>Araneidae</taxon>
        <taxon>Araneus</taxon>
    </lineage>
</organism>
<evidence type="ECO:0000313" key="3">
    <source>
        <dbReference type="Proteomes" id="UP000499080"/>
    </source>
</evidence>
<name>A0A4Y2EY45_ARAVE</name>
<proteinExistence type="predicted"/>
<feature type="compositionally biased region" description="Polar residues" evidence="1">
    <location>
        <begin position="78"/>
        <end position="95"/>
    </location>
</feature>
<dbReference type="EMBL" id="BGPR01000753">
    <property type="protein sequence ID" value="GBM34170.1"/>
    <property type="molecule type" value="Genomic_DNA"/>
</dbReference>